<accession>A0A9N9R2F7</accession>
<dbReference type="OrthoDB" id="7377407at2759"/>
<keyword evidence="3" id="KW-1185">Reference proteome</keyword>
<dbReference type="Proteomes" id="UP001153714">
    <property type="component" value="Chromosome 19"/>
</dbReference>
<proteinExistence type="predicted"/>
<reference evidence="2" key="2">
    <citation type="submission" date="2022-10" db="EMBL/GenBank/DDBJ databases">
        <authorList>
            <consortium name="ENA_rothamsted_submissions"/>
            <consortium name="culmorum"/>
            <person name="King R."/>
        </authorList>
    </citation>
    <scope>NUCLEOTIDE SEQUENCE</scope>
</reference>
<evidence type="ECO:0000313" key="3">
    <source>
        <dbReference type="Proteomes" id="UP001153714"/>
    </source>
</evidence>
<organism evidence="2 3">
    <name type="scientific">Diatraea saccharalis</name>
    <name type="common">sugarcane borer</name>
    <dbReference type="NCBI Taxonomy" id="40085"/>
    <lineage>
        <taxon>Eukaryota</taxon>
        <taxon>Metazoa</taxon>
        <taxon>Ecdysozoa</taxon>
        <taxon>Arthropoda</taxon>
        <taxon>Hexapoda</taxon>
        <taxon>Insecta</taxon>
        <taxon>Pterygota</taxon>
        <taxon>Neoptera</taxon>
        <taxon>Endopterygota</taxon>
        <taxon>Lepidoptera</taxon>
        <taxon>Glossata</taxon>
        <taxon>Ditrysia</taxon>
        <taxon>Pyraloidea</taxon>
        <taxon>Crambidae</taxon>
        <taxon>Crambinae</taxon>
        <taxon>Diatraea</taxon>
    </lineage>
</organism>
<reference evidence="2" key="1">
    <citation type="submission" date="2021-12" db="EMBL/GenBank/DDBJ databases">
        <authorList>
            <person name="King R."/>
        </authorList>
    </citation>
    <scope>NUCLEOTIDE SEQUENCE</scope>
</reference>
<evidence type="ECO:0000313" key="2">
    <source>
        <dbReference type="EMBL" id="CAG9788228.1"/>
    </source>
</evidence>
<name>A0A9N9R2F7_9NEOP</name>
<evidence type="ECO:0000256" key="1">
    <source>
        <dbReference type="SAM" id="SignalP"/>
    </source>
</evidence>
<protein>
    <submittedName>
        <fullName evidence="2">Uncharacterized protein</fullName>
    </submittedName>
</protein>
<gene>
    <name evidence="2" type="ORF">DIATSA_LOCUS6050</name>
</gene>
<dbReference type="AlphaFoldDB" id="A0A9N9R2F7"/>
<sequence>MRLSRFSFFLISIYLHRVVNSPINNKEDVVIIPNLQTIQQNSLVIPHREQQKIALLNKPSTRKQKNHNLLPVTHQLLVPNQLHVIPIHTNFHHDGIHTGINVVRNENINLPIVSHSISHATSNVTHRSPVYLIPIHHTHLVPLHDLTVIPLQREIHTVETKFAHYRTSMERKDNSNEEPVNKYRSFYGGYGNGLFFGGHGAGHGFYAYG</sequence>
<feature type="chain" id="PRO_5040264596" evidence="1">
    <location>
        <begin position="21"/>
        <end position="209"/>
    </location>
</feature>
<dbReference type="EMBL" id="OU893350">
    <property type="protein sequence ID" value="CAG9788228.1"/>
    <property type="molecule type" value="Genomic_DNA"/>
</dbReference>
<keyword evidence="1" id="KW-0732">Signal</keyword>
<feature type="signal peptide" evidence="1">
    <location>
        <begin position="1"/>
        <end position="20"/>
    </location>
</feature>